<feature type="compositionally biased region" description="Low complexity" evidence="1">
    <location>
        <begin position="139"/>
        <end position="151"/>
    </location>
</feature>
<keyword evidence="2" id="KW-0472">Membrane</keyword>
<dbReference type="EMBL" id="PDJK01000002">
    <property type="protein sequence ID" value="PFG48291.1"/>
    <property type="molecule type" value="Genomic_DNA"/>
</dbReference>
<dbReference type="Pfam" id="PF10935">
    <property type="entry name" value="DUF2637"/>
    <property type="match status" value="1"/>
</dbReference>
<dbReference type="InterPro" id="IPR021235">
    <property type="entry name" value="DUF2637"/>
</dbReference>
<feature type="transmembrane region" description="Helical" evidence="2">
    <location>
        <begin position="51"/>
        <end position="70"/>
    </location>
</feature>
<feature type="transmembrane region" description="Helical" evidence="2">
    <location>
        <begin position="108"/>
        <end position="128"/>
    </location>
</feature>
<proteinExistence type="predicted"/>
<name>A0A2A9FBZ9_9PSEU</name>
<protein>
    <submittedName>
        <fullName evidence="3">Uncharacterized protein DUF2637</fullName>
    </submittedName>
</protein>
<gene>
    <name evidence="3" type="ORF">ATK36_3372</name>
</gene>
<comment type="caution">
    <text evidence="3">The sequence shown here is derived from an EMBL/GenBank/DDBJ whole genome shotgun (WGS) entry which is preliminary data.</text>
</comment>
<evidence type="ECO:0000313" key="4">
    <source>
        <dbReference type="Proteomes" id="UP000243542"/>
    </source>
</evidence>
<evidence type="ECO:0000256" key="2">
    <source>
        <dbReference type="SAM" id="Phobius"/>
    </source>
</evidence>
<feature type="compositionally biased region" description="Basic and acidic residues" evidence="1">
    <location>
        <begin position="233"/>
        <end position="242"/>
    </location>
</feature>
<keyword evidence="2" id="KW-0812">Transmembrane</keyword>
<dbReference type="AlphaFoldDB" id="A0A2A9FBZ9"/>
<keyword evidence="4" id="KW-1185">Reference proteome</keyword>
<feature type="transmembrane region" description="Helical" evidence="2">
    <location>
        <begin position="82"/>
        <end position="102"/>
    </location>
</feature>
<dbReference type="RefSeq" id="WP_098512392.1">
    <property type="nucleotide sequence ID" value="NZ_JBIAKZ010000002.1"/>
</dbReference>
<feature type="transmembrane region" description="Helical" evidence="2">
    <location>
        <begin position="12"/>
        <end position="31"/>
    </location>
</feature>
<feature type="region of interest" description="Disordered" evidence="1">
    <location>
        <begin position="218"/>
        <end position="260"/>
    </location>
</feature>
<reference evidence="3 4" key="1">
    <citation type="submission" date="2017-10" db="EMBL/GenBank/DDBJ databases">
        <title>Sequencing the genomes of 1000 actinobacteria strains.</title>
        <authorList>
            <person name="Klenk H.-P."/>
        </authorList>
    </citation>
    <scope>NUCLEOTIDE SEQUENCE [LARGE SCALE GENOMIC DNA]</scope>
    <source>
        <strain evidence="3 4">DSM 46092</strain>
    </source>
</reference>
<keyword evidence="2" id="KW-1133">Transmembrane helix</keyword>
<evidence type="ECO:0000256" key="1">
    <source>
        <dbReference type="SAM" id="MobiDB-lite"/>
    </source>
</evidence>
<feature type="region of interest" description="Disordered" evidence="1">
    <location>
        <begin position="136"/>
        <end position="159"/>
    </location>
</feature>
<dbReference type="Proteomes" id="UP000243542">
    <property type="component" value="Unassembled WGS sequence"/>
</dbReference>
<organism evidence="3 4">
    <name type="scientific">Amycolatopsis sulphurea</name>
    <dbReference type="NCBI Taxonomy" id="76022"/>
    <lineage>
        <taxon>Bacteria</taxon>
        <taxon>Bacillati</taxon>
        <taxon>Actinomycetota</taxon>
        <taxon>Actinomycetes</taxon>
        <taxon>Pseudonocardiales</taxon>
        <taxon>Pseudonocardiaceae</taxon>
        <taxon>Amycolatopsis</taxon>
    </lineage>
</organism>
<sequence length="260" mass="27643">MSAPATPAQRDLALWVQCVCTALVALGAAYASYRHGREFALRFGADEATAAIWPLIVDGILTTATVELWKTTDSGRRAGGRWAAWVSFVFGICLSLCANVAAAPELSVFAVAVAACPPLALLLAVELLNRALKRHRAETSNGTGTETAETGETGDETAPVVRLAVVSDEARPVEPTAEQRMWVYYVTERAKGRTPTGAELDRIAGTNNYGRKVLRQWRQAGHPPPATGGSCSRGERPARRESAYASSAVIVGGQPPRVDA</sequence>
<evidence type="ECO:0000313" key="3">
    <source>
        <dbReference type="EMBL" id="PFG48291.1"/>
    </source>
</evidence>
<accession>A0A2A9FBZ9</accession>